<gene>
    <name evidence="2" type="ORF">ANCCAN_23800</name>
</gene>
<protein>
    <submittedName>
        <fullName evidence="2">Uncharacterized protein</fullName>
    </submittedName>
</protein>
<name>A0A368FE13_ANCCA</name>
<evidence type="ECO:0000313" key="3">
    <source>
        <dbReference type="Proteomes" id="UP000252519"/>
    </source>
</evidence>
<dbReference type="Proteomes" id="UP000252519">
    <property type="component" value="Unassembled WGS sequence"/>
</dbReference>
<dbReference type="AlphaFoldDB" id="A0A368FE13"/>
<proteinExistence type="predicted"/>
<keyword evidence="3" id="KW-1185">Reference proteome</keyword>
<reference evidence="2 3" key="1">
    <citation type="submission" date="2014-10" db="EMBL/GenBank/DDBJ databases">
        <title>Draft genome of the hookworm Ancylostoma caninum.</title>
        <authorList>
            <person name="Mitreva M."/>
        </authorList>
    </citation>
    <scope>NUCLEOTIDE SEQUENCE [LARGE SCALE GENOMIC DNA]</scope>
    <source>
        <strain evidence="2 3">Baltimore</strain>
    </source>
</reference>
<sequence length="63" mass="6987">MEIITLLLSTYVPTYSQLIPEPTRPIDLWNPFGPTSTPRPKNQVTESLSGPVVERGSCTTISR</sequence>
<feature type="region of interest" description="Disordered" evidence="1">
    <location>
        <begin position="29"/>
        <end position="63"/>
    </location>
</feature>
<accession>A0A368FE13</accession>
<dbReference type="EMBL" id="JOJR01001557">
    <property type="protein sequence ID" value="RCN30431.1"/>
    <property type="molecule type" value="Genomic_DNA"/>
</dbReference>
<comment type="caution">
    <text evidence="2">The sequence shown here is derived from an EMBL/GenBank/DDBJ whole genome shotgun (WGS) entry which is preliminary data.</text>
</comment>
<evidence type="ECO:0000313" key="2">
    <source>
        <dbReference type="EMBL" id="RCN30431.1"/>
    </source>
</evidence>
<feature type="compositionally biased region" description="Polar residues" evidence="1">
    <location>
        <begin position="33"/>
        <end position="48"/>
    </location>
</feature>
<evidence type="ECO:0000256" key="1">
    <source>
        <dbReference type="SAM" id="MobiDB-lite"/>
    </source>
</evidence>
<organism evidence="2 3">
    <name type="scientific">Ancylostoma caninum</name>
    <name type="common">Dog hookworm</name>
    <dbReference type="NCBI Taxonomy" id="29170"/>
    <lineage>
        <taxon>Eukaryota</taxon>
        <taxon>Metazoa</taxon>
        <taxon>Ecdysozoa</taxon>
        <taxon>Nematoda</taxon>
        <taxon>Chromadorea</taxon>
        <taxon>Rhabditida</taxon>
        <taxon>Rhabditina</taxon>
        <taxon>Rhabditomorpha</taxon>
        <taxon>Strongyloidea</taxon>
        <taxon>Ancylostomatidae</taxon>
        <taxon>Ancylostomatinae</taxon>
        <taxon>Ancylostoma</taxon>
    </lineage>
</organism>